<keyword evidence="2" id="KW-1185">Reference proteome</keyword>
<sequence>MATLSPTVCRTAARAAAVATVTSDGRHQPGIAERTPAHLIFTVYDLTAADPAGGYLAQQLLEGI</sequence>
<evidence type="ECO:0000313" key="1">
    <source>
        <dbReference type="EMBL" id="AEH09309.1"/>
    </source>
</evidence>
<name>F8AVY8_9ACTN</name>
<accession>F8AVY8</accession>
<evidence type="ECO:0000313" key="2">
    <source>
        <dbReference type="Proteomes" id="UP000001549"/>
    </source>
</evidence>
<proteinExistence type="predicted"/>
<dbReference type="Proteomes" id="UP000001549">
    <property type="component" value="Chromosome"/>
</dbReference>
<dbReference type="HOGENOM" id="CLU_2861238_0_0_11"/>
<protein>
    <submittedName>
        <fullName evidence="1">Uncharacterized protein</fullName>
    </submittedName>
</protein>
<reference evidence="1 2" key="1">
    <citation type="submission" date="2011-05" db="EMBL/GenBank/DDBJ databases">
        <title>Complete sequence of chromosome of Frankia symbiont of Datisca glomerata.</title>
        <authorList>
            <consortium name="US DOE Joint Genome Institute"/>
            <person name="Lucas S."/>
            <person name="Han J."/>
            <person name="Lapidus A."/>
            <person name="Cheng J.-F."/>
            <person name="Goodwin L."/>
            <person name="Pitluck S."/>
            <person name="Peters L."/>
            <person name="Mikhailova N."/>
            <person name="Chertkov O."/>
            <person name="Teshima H."/>
            <person name="Han C."/>
            <person name="Tapia R."/>
            <person name="Land M."/>
            <person name="Hauser L."/>
            <person name="Kyrpides N."/>
            <person name="Ivanova N."/>
            <person name="Pagani I."/>
            <person name="Berry A."/>
            <person name="Pawlowski K."/>
            <person name="Persson T."/>
            <person name="Vanden Heuvel B."/>
            <person name="Benson D."/>
            <person name="Woyke T."/>
        </authorList>
    </citation>
    <scope>NUCLEOTIDE SEQUENCE [LARGE SCALE GENOMIC DNA]</scope>
    <source>
        <strain evidence="2">4085684</strain>
    </source>
</reference>
<dbReference type="AlphaFoldDB" id="F8AVY8"/>
<gene>
    <name evidence="1" type="ordered locus">FsymDg_1869</name>
</gene>
<dbReference type="STRING" id="656024.FsymDg_1869"/>
<organism evidence="1 2">
    <name type="scientific">Candidatus Protofrankia datiscae</name>
    <dbReference type="NCBI Taxonomy" id="2716812"/>
    <lineage>
        <taxon>Bacteria</taxon>
        <taxon>Bacillati</taxon>
        <taxon>Actinomycetota</taxon>
        <taxon>Actinomycetes</taxon>
        <taxon>Frankiales</taxon>
        <taxon>Frankiaceae</taxon>
        <taxon>Protofrankia</taxon>
    </lineage>
</organism>
<dbReference type="RefSeq" id="WP_013873257.1">
    <property type="nucleotide sequence ID" value="NZ_CAAAFP010000137.1"/>
</dbReference>
<dbReference type="EMBL" id="CP002801">
    <property type="protein sequence ID" value="AEH09309.1"/>
    <property type="molecule type" value="Genomic_DNA"/>
</dbReference>
<dbReference type="KEGG" id="fsy:FsymDg_1869"/>